<feature type="transmembrane region" description="Helical" evidence="10">
    <location>
        <begin position="118"/>
        <end position="138"/>
    </location>
</feature>
<feature type="domain" description="Cation efflux protein transmembrane" evidence="11">
    <location>
        <begin position="19"/>
        <end position="210"/>
    </location>
</feature>
<dbReference type="Pfam" id="PF16916">
    <property type="entry name" value="ZT_dimer"/>
    <property type="match status" value="1"/>
</dbReference>
<comment type="similarity">
    <text evidence="2">Belongs to the cation diffusion facilitator (CDF) transporter (TC 2.A.4) family. FieF subfamily.</text>
</comment>
<dbReference type="InterPro" id="IPR002524">
    <property type="entry name" value="Cation_efflux"/>
</dbReference>
<dbReference type="Gene3D" id="1.20.1510.10">
    <property type="entry name" value="Cation efflux protein transmembrane domain"/>
    <property type="match status" value="1"/>
</dbReference>
<dbReference type="PANTHER" id="PTHR43840">
    <property type="entry name" value="MITOCHONDRIAL METAL TRANSPORTER 1-RELATED"/>
    <property type="match status" value="1"/>
</dbReference>
<evidence type="ECO:0000256" key="1">
    <source>
        <dbReference type="ARBA" id="ARBA00004141"/>
    </source>
</evidence>
<keyword evidence="7" id="KW-0864">Zinc transport</keyword>
<keyword evidence="6 10" id="KW-0812">Transmembrane</keyword>
<name>A0ABT3TAZ8_9GAMM</name>
<dbReference type="NCBIfam" id="TIGR01297">
    <property type="entry name" value="CDF"/>
    <property type="match status" value="1"/>
</dbReference>
<dbReference type="SUPFAM" id="SSF160240">
    <property type="entry name" value="Cation efflux protein cytoplasmic domain-like"/>
    <property type="match status" value="1"/>
</dbReference>
<evidence type="ECO:0000259" key="11">
    <source>
        <dbReference type="Pfam" id="PF01545"/>
    </source>
</evidence>
<keyword evidence="4" id="KW-1003">Cell membrane</keyword>
<dbReference type="Gene3D" id="3.30.70.1350">
    <property type="entry name" value="Cation efflux protein, cytoplasmic domain"/>
    <property type="match status" value="1"/>
</dbReference>
<dbReference type="PANTHER" id="PTHR43840:SF41">
    <property type="entry name" value="CATION-EFFLUX PUMP FIEF"/>
    <property type="match status" value="1"/>
</dbReference>
<feature type="transmembrane region" description="Helical" evidence="10">
    <location>
        <begin position="158"/>
        <end position="179"/>
    </location>
</feature>
<dbReference type="RefSeq" id="WP_279243454.1">
    <property type="nucleotide sequence ID" value="NZ_SHNN01000001.1"/>
</dbReference>
<keyword evidence="14" id="KW-1185">Reference proteome</keyword>
<dbReference type="InterPro" id="IPR058533">
    <property type="entry name" value="Cation_efflux_TM"/>
</dbReference>
<dbReference type="InterPro" id="IPR027469">
    <property type="entry name" value="Cation_efflux_TMD_sf"/>
</dbReference>
<keyword evidence="7" id="KW-0406">Ion transport</keyword>
<keyword evidence="9 10" id="KW-0472">Membrane</keyword>
<organism evidence="13 14">
    <name type="scientific">Candidatus Litorirhabdus singularis</name>
    <dbReference type="NCBI Taxonomy" id="2518993"/>
    <lineage>
        <taxon>Bacteria</taxon>
        <taxon>Pseudomonadati</taxon>
        <taxon>Pseudomonadota</taxon>
        <taxon>Gammaproteobacteria</taxon>
        <taxon>Cellvibrionales</taxon>
        <taxon>Halieaceae</taxon>
        <taxon>Candidatus Litorirhabdus</taxon>
    </lineage>
</organism>
<evidence type="ECO:0000256" key="5">
    <source>
        <dbReference type="ARBA" id="ARBA00022496"/>
    </source>
</evidence>
<evidence type="ECO:0000313" key="13">
    <source>
        <dbReference type="EMBL" id="MCX2979452.1"/>
    </source>
</evidence>
<evidence type="ECO:0000256" key="10">
    <source>
        <dbReference type="SAM" id="Phobius"/>
    </source>
</evidence>
<evidence type="ECO:0000256" key="6">
    <source>
        <dbReference type="ARBA" id="ARBA00022692"/>
    </source>
</evidence>
<dbReference type="InterPro" id="IPR036837">
    <property type="entry name" value="Cation_efflux_CTD_sf"/>
</dbReference>
<accession>A0ABT3TAZ8</accession>
<protein>
    <submittedName>
        <fullName evidence="13">Cation diffusion facilitator family transporter</fullName>
    </submittedName>
</protein>
<feature type="transmembrane region" description="Helical" evidence="10">
    <location>
        <begin position="12"/>
        <end position="37"/>
    </location>
</feature>
<keyword evidence="8 10" id="KW-1133">Transmembrane helix</keyword>
<dbReference type="Pfam" id="PF01545">
    <property type="entry name" value="Cation_efflux"/>
    <property type="match status" value="1"/>
</dbReference>
<dbReference type="InterPro" id="IPR027470">
    <property type="entry name" value="Cation_efflux_CTD"/>
</dbReference>
<reference evidence="13" key="1">
    <citation type="submission" date="2019-02" db="EMBL/GenBank/DDBJ databases">
        <authorList>
            <person name="Li S.-H."/>
        </authorList>
    </citation>
    <scope>NUCLEOTIDE SEQUENCE</scope>
    <source>
        <strain evidence="13">IMCC14734</strain>
    </source>
</reference>
<sequence>MNPVSHTTEVRLLKWATAAAVLTATILIMAKLGAYMATESVSLLASLIDSLMDGGASLLNLFAVRYALTPPDAEHRFGHGKAESLAGLAQAVFIGGSGIFLIVEAIQRLINPQPLEQIGVGIAVMSFSIVLTSVLVIFQRYVIKRTHSTAIKADSFHYATDIVSNGAIVLALLIAQMGWFGIDPALALIIAVWVLYCAWKIANEALQDLLDRELPTPQRDQIISAACAHPSVHGVHDLRTRVSGRMRFIQLHIELDDFLPLHQAHVIADQVEAAILEVMPGSDVVIHQDPLSINDERQAEFDL</sequence>
<keyword evidence="5" id="KW-0410">Iron transport</keyword>
<feature type="transmembrane region" description="Helical" evidence="10">
    <location>
        <begin position="185"/>
        <end position="202"/>
    </location>
</feature>
<gene>
    <name evidence="13" type="ORF">EYC98_01095</name>
</gene>
<keyword evidence="5" id="KW-0408">Iron</keyword>
<dbReference type="InterPro" id="IPR050291">
    <property type="entry name" value="CDF_Transporter"/>
</dbReference>
<evidence type="ECO:0000256" key="7">
    <source>
        <dbReference type="ARBA" id="ARBA00022906"/>
    </source>
</evidence>
<evidence type="ECO:0000256" key="4">
    <source>
        <dbReference type="ARBA" id="ARBA00022475"/>
    </source>
</evidence>
<evidence type="ECO:0000256" key="3">
    <source>
        <dbReference type="ARBA" id="ARBA00022448"/>
    </source>
</evidence>
<proteinExistence type="inferred from homology"/>
<keyword evidence="3" id="KW-0813">Transport</keyword>
<evidence type="ECO:0000259" key="12">
    <source>
        <dbReference type="Pfam" id="PF16916"/>
    </source>
</evidence>
<evidence type="ECO:0000256" key="9">
    <source>
        <dbReference type="ARBA" id="ARBA00023136"/>
    </source>
</evidence>
<dbReference type="SUPFAM" id="SSF161111">
    <property type="entry name" value="Cation efflux protein transmembrane domain-like"/>
    <property type="match status" value="1"/>
</dbReference>
<keyword evidence="7" id="KW-0862">Zinc</keyword>
<dbReference type="EMBL" id="SHNN01000001">
    <property type="protein sequence ID" value="MCX2979452.1"/>
    <property type="molecule type" value="Genomic_DNA"/>
</dbReference>
<comment type="caution">
    <text evidence="13">The sequence shown here is derived from an EMBL/GenBank/DDBJ whole genome shotgun (WGS) entry which is preliminary data.</text>
</comment>
<evidence type="ECO:0000256" key="8">
    <source>
        <dbReference type="ARBA" id="ARBA00022989"/>
    </source>
</evidence>
<feature type="transmembrane region" description="Helical" evidence="10">
    <location>
        <begin position="85"/>
        <end position="106"/>
    </location>
</feature>
<dbReference type="Proteomes" id="UP001143362">
    <property type="component" value="Unassembled WGS sequence"/>
</dbReference>
<evidence type="ECO:0000256" key="2">
    <source>
        <dbReference type="ARBA" id="ARBA00010212"/>
    </source>
</evidence>
<feature type="domain" description="Cation efflux protein cytoplasmic" evidence="12">
    <location>
        <begin position="215"/>
        <end position="290"/>
    </location>
</feature>
<evidence type="ECO:0000313" key="14">
    <source>
        <dbReference type="Proteomes" id="UP001143362"/>
    </source>
</evidence>
<comment type="subcellular location">
    <subcellularLocation>
        <location evidence="1">Membrane</location>
        <topology evidence="1">Multi-pass membrane protein</topology>
    </subcellularLocation>
</comment>